<accession>A0A369WD92</accession>
<keyword evidence="3 4" id="KW-0732">Signal</keyword>
<dbReference type="Proteomes" id="UP000253759">
    <property type="component" value="Unassembled WGS sequence"/>
</dbReference>
<dbReference type="EMBL" id="QQNH01000003">
    <property type="protein sequence ID" value="RDE10071.1"/>
    <property type="molecule type" value="Genomic_DNA"/>
</dbReference>
<feature type="domain" description="SsuA/THI5-like" evidence="5">
    <location>
        <begin position="49"/>
        <end position="265"/>
    </location>
</feature>
<evidence type="ECO:0000256" key="4">
    <source>
        <dbReference type="SAM" id="SignalP"/>
    </source>
</evidence>
<evidence type="ECO:0000256" key="1">
    <source>
        <dbReference type="ARBA" id="ARBA00004418"/>
    </source>
</evidence>
<evidence type="ECO:0000313" key="7">
    <source>
        <dbReference type="Proteomes" id="UP000253759"/>
    </source>
</evidence>
<evidence type="ECO:0000256" key="3">
    <source>
        <dbReference type="ARBA" id="ARBA00022729"/>
    </source>
</evidence>
<dbReference type="Gene3D" id="3.40.190.10">
    <property type="entry name" value="Periplasmic binding protein-like II"/>
    <property type="match status" value="2"/>
</dbReference>
<dbReference type="Pfam" id="PF09084">
    <property type="entry name" value="NMT1"/>
    <property type="match status" value="1"/>
</dbReference>
<evidence type="ECO:0000256" key="2">
    <source>
        <dbReference type="ARBA" id="ARBA00010742"/>
    </source>
</evidence>
<comment type="subcellular location">
    <subcellularLocation>
        <location evidence="1">Periplasm</location>
    </subcellularLocation>
</comment>
<feature type="chain" id="PRO_5016777982" evidence="4">
    <location>
        <begin position="27"/>
        <end position="327"/>
    </location>
</feature>
<evidence type="ECO:0000259" key="5">
    <source>
        <dbReference type="Pfam" id="PF09084"/>
    </source>
</evidence>
<comment type="similarity">
    <text evidence="2">Belongs to the bacterial solute-binding protein SsuA/TauA family.</text>
</comment>
<dbReference type="PANTHER" id="PTHR30024">
    <property type="entry name" value="ALIPHATIC SULFONATES-BINDING PROTEIN-RELATED"/>
    <property type="match status" value="1"/>
</dbReference>
<dbReference type="GO" id="GO:0042597">
    <property type="term" value="C:periplasmic space"/>
    <property type="evidence" value="ECO:0007669"/>
    <property type="project" value="UniProtKB-SubCell"/>
</dbReference>
<sequence>MISHRMLFLGLLAVGSMALTGTAAVAQDTLSPDNPYKIVLGTLPIGPMIPAFIGAEQGFFLDEGLEVEFKPEPAGQDIVTAIIAGEYHFGFSNQTSFLTARSRGLDIYAIASGTIGESDETSAAHGVLVPEDSPIQSMADLQGLRVSVDTFGNAPHVTVLRSLELAGVEDPLNDVGFIELGFPDVVPTVSAGRVDAGFAVEPFLTVGKNSGLRIIANPLLDTQKGFPLSVYITSGELIEERPDVVDAFIRAINNSMAYASENPDEVRDAFPRFNNNVSQELAESVDLSLWSTDFGPESLELGAELALKYGFIDSIPDLEEIVYQPGE</sequence>
<dbReference type="PANTHER" id="PTHR30024:SF47">
    <property type="entry name" value="TAURINE-BINDING PERIPLASMIC PROTEIN"/>
    <property type="match status" value="1"/>
</dbReference>
<protein>
    <submittedName>
        <fullName evidence="6">ABC transporter substrate-binding protein</fullName>
    </submittedName>
</protein>
<dbReference type="InterPro" id="IPR015168">
    <property type="entry name" value="SsuA/THI5"/>
</dbReference>
<dbReference type="SUPFAM" id="SSF53850">
    <property type="entry name" value="Periplasmic binding protein-like II"/>
    <property type="match status" value="1"/>
</dbReference>
<keyword evidence="7" id="KW-1185">Reference proteome</keyword>
<dbReference type="RefSeq" id="WP_114644835.1">
    <property type="nucleotide sequence ID" value="NZ_QQNH01000003.1"/>
</dbReference>
<dbReference type="OrthoDB" id="5621714at2"/>
<gene>
    <name evidence="6" type="ORF">DVH29_03845</name>
</gene>
<evidence type="ECO:0000313" key="6">
    <source>
        <dbReference type="EMBL" id="RDE10071.1"/>
    </source>
</evidence>
<name>A0A369WD92_9HYPH</name>
<comment type="caution">
    <text evidence="6">The sequence shown here is derived from an EMBL/GenBank/DDBJ whole genome shotgun (WGS) entry which is preliminary data.</text>
</comment>
<feature type="signal peptide" evidence="4">
    <location>
        <begin position="1"/>
        <end position="26"/>
    </location>
</feature>
<organism evidence="6 7">
    <name type="scientific">Pelagibacterium lacus</name>
    <dbReference type="NCBI Taxonomy" id="2282655"/>
    <lineage>
        <taxon>Bacteria</taxon>
        <taxon>Pseudomonadati</taxon>
        <taxon>Pseudomonadota</taxon>
        <taxon>Alphaproteobacteria</taxon>
        <taxon>Hyphomicrobiales</taxon>
        <taxon>Devosiaceae</taxon>
        <taxon>Pelagibacterium</taxon>
    </lineage>
</organism>
<reference evidence="7" key="1">
    <citation type="submission" date="2018-07" db="EMBL/GenBank/DDBJ databases">
        <authorList>
            <person name="Liu B.-T."/>
            <person name="Du Z."/>
        </authorList>
    </citation>
    <scope>NUCLEOTIDE SEQUENCE [LARGE SCALE GENOMIC DNA]</scope>
    <source>
        <strain evidence="7">XYN52</strain>
    </source>
</reference>
<dbReference type="AlphaFoldDB" id="A0A369WD92"/>
<proteinExistence type="inferred from homology"/>